<protein>
    <recommendedName>
        <fullName evidence="5">Phospholipid scramblase</fullName>
    </recommendedName>
</protein>
<evidence type="ECO:0008006" key="5">
    <source>
        <dbReference type="Google" id="ProtNLM"/>
    </source>
</evidence>
<dbReference type="PANTHER" id="PTHR23248:SF9">
    <property type="entry name" value="PHOSPHOLIPID SCRAMBLASE"/>
    <property type="match status" value="1"/>
</dbReference>
<comment type="caution">
    <text evidence="3">The sequence shown here is derived from an EMBL/GenBank/DDBJ whole genome shotgun (WGS) entry which is preliminary data.</text>
</comment>
<dbReference type="InterPro" id="IPR005552">
    <property type="entry name" value="Scramblase"/>
</dbReference>
<dbReference type="Proteomes" id="UP001648503">
    <property type="component" value="Unassembled WGS sequence"/>
</dbReference>
<organism evidence="3 4">
    <name type="scientific">Batrachochytrium salamandrivorans</name>
    <dbReference type="NCBI Taxonomy" id="1357716"/>
    <lineage>
        <taxon>Eukaryota</taxon>
        <taxon>Fungi</taxon>
        <taxon>Fungi incertae sedis</taxon>
        <taxon>Chytridiomycota</taxon>
        <taxon>Chytridiomycota incertae sedis</taxon>
        <taxon>Chytridiomycetes</taxon>
        <taxon>Rhizophydiales</taxon>
        <taxon>Rhizophydiales incertae sedis</taxon>
        <taxon>Batrachochytrium</taxon>
    </lineage>
</organism>
<dbReference type="PANTHER" id="PTHR23248">
    <property type="entry name" value="PHOSPHOLIPID SCRAMBLASE-RELATED"/>
    <property type="match status" value="1"/>
</dbReference>
<name>A0ABQ8F589_9FUNG</name>
<dbReference type="EMBL" id="JAFCIX010000379">
    <property type="protein sequence ID" value="KAH6592474.1"/>
    <property type="molecule type" value="Genomic_DNA"/>
</dbReference>
<comment type="similarity">
    <text evidence="1">Belongs to the phospholipid scramblase family.</text>
</comment>
<proteinExistence type="inferred from homology"/>
<evidence type="ECO:0000313" key="4">
    <source>
        <dbReference type="Proteomes" id="UP001648503"/>
    </source>
</evidence>
<sequence length="448" mass="48723">MVLAQVILYSASRESLIRSLSHKRILYSANAVLAIGAYSPLLFQHRSFRPPARRSFPRRTLSPSPKPILNGSVDAKVLPLSTPITTTDILNNGPLQPLPELINTPVVLPTPEASHILQESASISSVLAHPALVISRQLEMMSVLIGYEQANKYSIKDPGGTDVGFIAEEEMSFSGTILRQLLRTRRAFKAVVLDRSGTVVLKIDRPVKWFLNSTISVRDANDNLIGEAKQEWHLWRRRYELFMKKRQFAGIDGQFWAWDFELKDEHDGRLGSVNRNFVGFAREIFTDTGQYAIHMDSTPDLARPLSLDERAVMMATAISIDIDYFSRHSHSGGGWMPIPMFGMGGGSSGEGTSSVPASTDAIPSIPGGGGGSPLPIFMPGAGIGGSGGDSPMPPSPPSFPSGGTEANPLSEQTNQWGELPFLSDEQAGVSSEDTGISIGQVFKWFTDD</sequence>
<accession>A0ABQ8F589</accession>
<gene>
    <name evidence="3" type="ORF">BASA50_008090</name>
</gene>
<evidence type="ECO:0000256" key="1">
    <source>
        <dbReference type="ARBA" id="ARBA00005350"/>
    </source>
</evidence>
<feature type="region of interest" description="Disordered" evidence="2">
    <location>
        <begin position="379"/>
        <end position="412"/>
    </location>
</feature>
<dbReference type="InterPro" id="IPR025659">
    <property type="entry name" value="Tubby-like_C"/>
</dbReference>
<evidence type="ECO:0000313" key="3">
    <source>
        <dbReference type="EMBL" id="KAH6592474.1"/>
    </source>
</evidence>
<evidence type="ECO:0000256" key="2">
    <source>
        <dbReference type="SAM" id="MobiDB-lite"/>
    </source>
</evidence>
<reference evidence="3 4" key="1">
    <citation type="submission" date="2021-02" db="EMBL/GenBank/DDBJ databases">
        <title>Variation within the Batrachochytrium salamandrivorans European outbreak.</title>
        <authorList>
            <person name="Kelly M."/>
            <person name="Pasmans F."/>
            <person name="Shea T.P."/>
            <person name="Munoz J.F."/>
            <person name="Carranza S."/>
            <person name="Cuomo C.A."/>
            <person name="Martel A."/>
        </authorList>
    </citation>
    <scope>NUCLEOTIDE SEQUENCE [LARGE SCALE GENOMIC DNA]</scope>
    <source>
        <strain evidence="3 4">AMFP18/2</strain>
    </source>
</reference>
<dbReference type="SUPFAM" id="SSF54518">
    <property type="entry name" value="Tubby C-terminal domain-like"/>
    <property type="match status" value="1"/>
</dbReference>
<keyword evidence="4" id="KW-1185">Reference proteome</keyword>
<dbReference type="Pfam" id="PF03803">
    <property type="entry name" value="Scramblase"/>
    <property type="match status" value="1"/>
</dbReference>